<dbReference type="AlphaFoldDB" id="A0A2A7I1Y7"/>
<dbReference type="RefSeq" id="WP_097903059.1">
    <property type="nucleotide sequence ID" value="NZ_NVLK01000010.1"/>
</dbReference>
<evidence type="ECO:0000313" key="2">
    <source>
        <dbReference type="Proteomes" id="UP000220006"/>
    </source>
</evidence>
<name>A0A2A7I1Y7_BACCE</name>
<accession>A0A2A7I1Y7</accession>
<dbReference type="Proteomes" id="UP000220006">
    <property type="component" value="Unassembled WGS sequence"/>
</dbReference>
<organism evidence="1 2">
    <name type="scientific">Bacillus cereus</name>
    <dbReference type="NCBI Taxonomy" id="1396"/>
    <lineage>
        <taxon>Bacteria</taxon>
        <taxon>Bacillati</taxon>
        <taxon>Bacillota</taxon>
        <taxon>Bacilli</taxon>
        <taxon>Bacillales</taxon>
        <taxon>Bacillaceae</taxon>
        <taxon>Bacillus</taxon>
        <taxon>Bacillus cereus group</taxon>
    </lineage>
</organism>
<evidence type="ECO:0000313" key="1">
    <source>
        <dbReference type="EMBL" id="PEC22865.1"/>
    </source>
</evidence>
<protein>
    <submittedName>
        <fullName evidence="1">Uncharacterized protein</fullName>
    </submittedName>
</protein>
<dbReference type="EMBL" id="NVLK01000010">
    <property type="protein sequence ID" value="PEC22865.1"/>
    <property type="molecule type" value="Genomic_DNA"/>
</dbReference>
<reference evidence="1 2" key="1">
    <citation type="submission" date="2017-09" db="EMBL/GenBank/DDBJ databases">
        <title>Large-scale bioinformatics analysis of Bacillus genomes uncovers conserved roles of natural products in bacterial physiology.</title>
        <authorList>
            <consortium name="Agbiome Team Llc"/>
            <person name="Bleich R.M."/>
            <person name="Grubbs K.J."/>
            <person name="Santa Maria K.C."/>
            <person name="Allen S.E."/>
            <person name="Farag S."/>
            <person name="Shank E.A."/>
            <person name="Bowers A."/>
        </authorList>
    </citation>
    <scope>NUCLEOTIDE SEQUENCE [LARGE SCALE GENOMIC DNA]</scope>
    <source>
        <strain evidence="1 2">AFS096845</strain>
    </source>
</reference>
<sequence length="196" mass="22189">MSTYYVFLTDIFGLLQPSLYFKIRNILKGWFDPIAVSAGFNNGAEIFWIPADLAIENQFLQVHLLPIELSAVAKLTSAGNFDPLASGHLGRTHWEVVNGVEQFLSEVYVTVQDEELISKLIFHECMHNKLRLDGNQLHPQGGLASAILSPMTNLTPQNKNMMSAGLRTPRKQWPNVVPFLVQRRIRRDAGDPLWYI</sequence>
<proteinExistence type="predicted"/>
<gene>
    <name evidence="1" type="ORF">COM96_06205</name>
</gene>
<comment type="caution">
    <text evidence="1">The sequence shown here is derived from an EMBL/GenBank/DDBJ whole genome shotgun (WGS) entry which is preliminary data.</text>
</comment>